<feature type="transmembrane region" description="Helical" evidence="1">
    <location>
        <begin position="198"/>
        <end position="222"/>
    </location>
</feature>
<evidence type="ECO:0000256" key="1">
    <source>
        <dbReference type="SAM" id="Phobius"/>
    </source>
</evidence>
<feature type="transmembrane region" description="Helical" evidence="1">
    <location>
        <begin position="43"/>
        <end position="66"/>
    </location>
</feature>
<gene>
    <name evidence="2" type="ORF">CRV08_14205</name>
</gene>
<dbReference type="Proteomes" id="UP000290172">
    <property type="component" value="Unassembled WGS sequence"/>
</dbReference>
<dbReference type="InterPro" id="IPR037185">
    <property type="entry name" value="EmrE-like"/>
</dbReference>
<feature type="transmembrane region" description="Helical" evidence="1">
    <location>
        <begin position="134"/>
        <end position="152"/>
    </location>
</feature>
<reference evidence="2 3" key="1">
    <citation type="submission" date="2017-10" db="EMBL/GenBank/DDBJ databases">
        <title>Genomics of the genus Arcobacter.</title>
        <authorList>
            <person name="Perez-Cataluna A."/>
            <person name="Figueras M.J."/>
        </authorList>
    </citation>
    <scope>NUCLEOTIDE SEQUENCE [LARGE SCALE GENOMIC DNA]</scope>
    <source>
        <strain evidence="2 3">CECT 8993</strain>
    </source>
</reference>
<organism evidence="2 3">
    <name type="scientific">Halarcobacter ebronensis</name>
    <dbReference type="NCBI Taxonomy" id="1462615"/>
    <lineage>
        <taxon>Bacteria</taxon>
        <taxon>Pseudomonadati</taxon>
        <taxon>Campylobacterota</taxon>
        <taxon>Epsilonproteobacteria</taxon>
        <taxon>Campylobacterales</taxon>
        <taxon>Arcobacteraceae</taxon>
        <taxon>Halarcobacter</taxon>
    </lineage>
</organism>
<dbReference type="Pfam" id="PF13536">
    <property type="entry name" value="EmrE"/>
    <property type="match status" value="1"/>
</dbReference>
<keyword evidence="1" id="KW-0472">Membrane</keyword>
<dbReference type="SUPFAM" id="SSF103481">
    <property type="entry name" value="Multidrug resistance efflux transporter EmrE"/>
    <property type="match status" value="1"/>
</dbReference>
<keyword evidence="1" id="KW-1133">Transmembrane helix</keyword>
<evidence type="ECO:0000313" key="3">
    <source>
        <dbReference type="Proteomes" id="UP000290172"/>
    </source>
</evidence>
<name>A0A4Q0Y6Q3_9BACT</name>
<keyword evidence="1" id="KW-0812">Transmembrane</keyword>
<dbReference type="AlphaFoldDB" id="A0A4Q0Y6Q3"/>
<dbReference type="EMBL" id="PDKJ01000020">
    <property type="protein sequence ID" value="RXJ65840.1"/>
    <property type="molecule type" value="Genomic_DNA"/>
</dbReference>
<sequence length="314" mass="35370">MEKFQSHPSFLLIVGLLAAAFFSATFLINRAISLEGGHWYWSAALRFVFTVLFIGFGFVLFIGFSYLKYVLKEYIDNFRFWTISGTIGFGFFYSLLCYAADFSPAWVVATTWQMTILASLFVLAFFGKKLSKKIWFFTFVIFIGVSLVNLSHIDTNNLEALFLGFFPVLIAAFSYPTGNQMVWEQKVKREQNSGDVRVFKNAFIKVFLLTLGSFPFWVILFFVTSPGLPSSGQYISVAMVSLLSGVIATSLFLYARHHANTTSKLILVDATQSGEVFFALFGEVLFLGALLPNLLGWLGLLLTLFGLYFLTRSK</sequence>
<evidence type="ECO:0000313" key="2">
    <source>
        <dbReference type="EMBL" id="RXJ65840.1"/>
    </source>
</evidence>
<proteinExistence type="predicted"/>
<evidence type="ECO:0008006" key="4">
    <source>
        <dbReference type="Google" id="ProtNLM"/>
    </source>
</evidence>
<feature type="transmembrane region" description="Helical" evidence="1">
    <location>
        <begin position="105"/>
        <end position="127"/>
    </location>
</feature>
<protein>
    <recommendedName>
        <fullName evidence="4">Multidrug resistance efflux transporter family protein</fullName>
    </recommendedName>
</protein>
<dbReference type="InterPro" id="IPR032713">
    <property type="entry name" value="EmrE"/>
</dbReference>
<accession>A0A4Q0Y6Q3</accession>
<feature type="transmembrane region" description="Helical" evidence="1">
    <location>
        <begin position="234"/>
        <end position="254"/>
    </location>
</feature>
<feature type="transmembrane region" description="Helical" evidence="1">
    <location>
        <begin position="158"/>
        <end position="177"/>
    </location>
</feature>
<comment type="caution">
    <text evidence="2">The sequence shown here is derived from an EMBL/GenBank/DDBJ whole genome shotgun (WGS) entry which is preliminary data.</text>
</comment>
<feature type="transmembrane region" description="Helical" evidence="1">
    <location>
        <begin position="266"/>
        <end position="288"/>
    </location>
</feature>
<feature type="transmembrane region" description="Helical" evidence="1">
    <location>
        <begin position="78"/>
        <end position="99"/>
    </location>
</feature>